<dbReference type="Gene3D" id="3.40.50.12160">
    <property type="entry name" value="Methylthiotransferase, N-terminal domain"/>
    <property type="match status" value="1"/>
</dbReference>
<name>A0A1F6GK31_9BACT</name>
<dbReference type="InterPro" id="IPR058240">
    <property type="entry name" value="rSAM_sf"/>
</dbReference>
<comment type="cofactor">
    <cofactor evidence="1">
        <name>[4Fe-4S] cluster</name>
        <dbReference type="ChEBI" id="CHEBI:49883"/>
    </cofactor>
</comment>
<accession>A0A1F6GK31</accession>
<dbReference type="InterPro" id="IPR006638">
    <property type="entry name" value="Elp3/MiaA/NifB-like_rSAM"/>
</dbReference>
<dbReference type="PROSITE" id="PS51449">
    <property type="entry name" value="MTTASE_N"/>
    <property type="match status" value="1"/>
</dbReference>
<dbReference type="Pfam" id="PF00919">
    <property type="entry name" value="UPF0004"/>
    <property type="match status" value="1"/>
</dbReference>
<reference evidence="13 14" key="1">
    <citation type="journal article" date="2016" name="Nat. Commun.">
        <title>Thousands of microbial genomes shed light on interconnected biogeochemical processes in an aquifer system.</title>
        <authorList>
            <person name="Anantharaman K."/>
            <person name="Brown C.T."/>
            <person name="Hug L.A."/>
            <person name="Sharon I."/>
            <person name="Castelle C.J."/>
            <person name="Probst A.J."/>
            <person name="Thomas B.C."/>
            <person name="Singh A."/>
            <person name="Wilkins M.J."/>
            <person name="Karaoz U."/>
            <person name="Brodie E.L."/>
            <person name="Williams K.H."/>
            <person name="Hubbard S.S."/>
            <person name="Banfield J.F."/>
        </authorList>
    </citation>
    <scope>NUCLEOTIDE SEQUENCE [LARGE SCALE GENOMIC DNA]</scope>
</reference>
<feature type="domain" description="Radical SAM core" evidence="12">
    <location>
        <begin position="132"/>
        <end position="391"/>
    </location>
</feature>
<dbReference type="Pfam" id="PF01938">
    <property type="entry name" value="TRAM"/>
    <property type="match status" value="1"/>
</dbReference>
<keyword evidence="6" id="KW-0479">Metal-binding</keyword>
<dbReference type="GO" id="GO:0051539">
    <property type="term" value="F:4 iron, 4 sulfur cluster binding"/>
    <property type="evidence" value="ECO:0007669"/>
    <property type="project" value="UniProtKB-KW"/>
</dbReference>
<dbReference type="Proteomes" id="UP000176968">
    <property type="component" value="Unassembled WGS sequence"/>
</dbReference>
<dbReference type="SFLD" id="SFLDG01082">
    <property type="entry name" value="B12-binding_domain_containing"/>
    <property type="match status" value="1"/>
</dbReference>
<comment type="function">
    <text evidence="2">Catalyzes the methylthiolation of N6-(dimethylallyl)adenosine (i(6)A), leading to the formation of 2-methylthio-N6-(dimethylallyl)adenosine (ms(2)i(6)A) at position 37 in tRNAs that read codons beginning with uridine.</text>
</comment>
<evidence type="ECO:0000259" key="11">
    <source>
        <dbReference type="PROSITE" id="PS51449"/>
    </source>
</evidence>
<dbReference type="PANTHER" id="PTHR43020">
    <property type="entry name" value="CDK5 REGULATORY SUBUNIT-ASSOCIATED PROTEIN 1"/>
    <property type="match status" value="1"/>
</dbReference>
<dbReference type="GO" id="GO:0046872">
    <property type="term" value="F:metal ion binding"/>
    <property type="evidence" value="ECO:0007669"/>
    <property type="project" value="UniProtKB-KW"/>
</dbReference>
<keyword evidence="8" id="KW-0411">Iron-sulfur</keyword>
<dbReference type="InterPro" id="IPR007197">
    <property type="entry name" value="rSAM"/>
</dbReference>
<evidence type="ECO:0000256" key="6">
    <source>
        <dbReference type="ARBA" id="ARBA00022723"/>
    </source>
</evidence>
<keyword evidence="7" id="KW-0408">Iron</keyword>
<dbReference type="SFLD" id="SFLDS00029">
    <property type="entry name" value="Radical_SAM"/>
    <property type="match status" value="1"/>
</dbReference>
<dbReference type="SUPFAM" id="SSF102114">
    <property type="entry name" value="Radical SAM enzymes"/>
    <property type="match status" value="1"/>
</dbReference>
<dbReference type="PANTHER" id="PTHR43020:SF2">
    <property type="entry name" value="MITOCHONDRIAL TRNA METHYLTHIOTRANSFERASE CDK5RAP1"/>
    <property type="match status" value="1"/>
</dbReference>
<dbReference type="SFLD" id="SFLDG01061">
    <property type="entry name" value="methylthiotransferase"/>
    <property type="match status" value="1"/>
</dbReference>
<evidence type="ECO:0000256" key="8">
    <source>
        <dbReference type="ARBA" id="ARBA00023014"/>
    </source>
</evidence>
<dbReference type="AlphaFoldDB" id="A0A1F6GK31"/>
<dbReference type="InterPro" id="IPR038135">
    <property type="entry name" value="Methylthiotransferase_N_sf"/>
</dbReference>
<protein>
    <recommendedName>
        <fullName evidence="9">tRNA-2-methylthio-N(6)-dimethylallyladenosine synthase</fullName>
        <ecNumber evidence="9">2.8.4.3</ecNumber>
    </recommendedName>
</protein>
<evidence type="ECO:0000259" key="12">
    <source>
        <dbReference type="PROSITE" id="PS51918"/>
    </source>
</evidence>
<dbReference type="InterPro" id="IPR002792">
    <property type="entry name" value="TRAM_dom"/>
</dbReference>
<feature type="domain" description="TRAM" evidence="10">
    <location>
        <begin position="394"/>
        <end position="456"/>
    </location>
</feature>
<keyword evidence="4" id="KW-0808">Transferase</keyword>
<dbReference type="InterPro" id="IPR005839">
    <property type="entry name" value="Methylthiotransferase"/>
</dbReference>
<dbReference type="GO" id="GO:0005829">
    <property type="term" value="C:cytosol"/>
    <property type="evidence" value="ECO:0007669"/>
    <property type="project" value="TreeGrafter"/>
</dbReference>
<dbReference type="InterPro" id="IPR023404">
    <property type="entry name" value="rSAM_horseshoe"/>
</dbReference>
<evidence type="ECO:0000256" key="7">
    <source>
        <dbReference type="ARBA" id="ARBA00023004"/>
    </source>
</evidence>
<dbReference type="InterPro" id="IPR020612">
    <property type="entry name" value="Methylthiotransferase_CS"/>
</dbReference>
<dbReference type="FunFam" id="3.80.30.20:FF:000001">
    <property type="entry name" value="tRNA-2-methylthio-N(6)-dimethylallyladenosine synthase 2"/>
    <property type="match status" value="1"/>
</dbReference>
<evidence type="ECO:0000313" key="13">
    <source>
        <dbReference type="EMBL" id="OGG98462.1"/>
    </source>
</evidence>
<sequence>MVAILTKMNLKPAAPAQADILIFNLCSVRQAAVDRVWGNFKGRMAKGKRQNKKPLIILTGCILPADKKKLAPKVDLILDIKDLNSWPGIIIKTLKHKNTKTQKQYNNETMKQCGNGTKIAHRADYFAVPPQYSSHFSAFVPIMTGCNNFCAYCAVPYTRGREYSRPAEEITTEVGNLIQNGYKEIILLGQNVNSYQSKIFNPAAAGQISNSKFQISKNTSVNFPTLLKLINKIPGNYWLSFITSHPKDMSDELMKCLTECQHLIPYVHLPLQSGSDKILKAMNRKYTAKDYTKLVRKIRMIFALNSHHYSHVTPRLAISTDIIVGFPGETKKDFLATADLMKKIKFDMAYLAEYSPRPGTAAARLKDKISHKEKTRRRQILNEILKTTALENNQKLVGKTTETLVESTKDGLAFGQTKMMKNVKIKLESKKQNLIGKFVDVKIIKAGPWGLEGKLT</sequence>
<dbReference type="PROSITE" id="PS50926">
    <property type="entry name" value="TRAM"/>
    <property type="match status" value="1"/>
</dbReference>
<evidence type="ECO:0000256" key="2">
    <source>
        <dbReference type="ARBA" id="ARBA00003234"/>
    </source>
</evidence>
<gene>
    <name evidence="13" type="ORF">A3E04_00190</name>
</gene>
<comment type="caution">
    <text evidence="13">The sequence shown here is derived from an EMBL/GenBank/DDBJ whole genome shotgun (WGS) entry which is preliminary data.</text>
</comment>
<evidence type="ECO:0000313" key="14">
    <source>
        <dbReference type="Proteomes" id="UP000176968"/>
    </source>
</evidence>
<evidence type="ECO:0000256" key="1">
    <source>
        <dbReference type="ARBA" id="ARBA00001966"/>
    </source>
</evidence>
<feature type="domain" description="MTTase N-terminal" evidence="11">
    <location>
        <begin position="1"/>
        <end position="95"/>
    </location>
</feature>
<dbReference type="GO" id="GO:0035597">
    <property type="term" value="F:tRNA-2-methylthio-N(6)-dimethylallyladenosine(37) synthase activity"/>
    <property type="evidence" value="ECO:0007669"/>
    <property type="project" value="UniProtKB-EC"/>
</dbReference>
<proteinExistence type="predicted"/>
<keyword evidence="3" id="KW-0004">4Fe-4S</keyword>
<dbReference type="PROSITE" id="PS51918">
    <property type="entry name" value="RADICAL_SAM"/>
    <property type="match status" value="1"/>
</dbReference>
<evidence type="ECO:0000256" key="4">
    <source>
        <dbReference type="ARBA" id="ARBA00022679"/>
    </source>
</evidence>
<dbReference type="Gene3D" id="3.80.30.20">
    <property type="entry name" value="tm_1862 like domain"/>
    <property type="match status" value="1"/>
</dbReference>
<evidence type="ECO:0000256" key="5">
    <source>
        <dbReference type="ARBA" id="ARBA00022691"/>
    </source>
</evidence>
<dbReference type="InterPro" id="IPR013848">
    <property type="entry name" value="Methylthiotransferase_N"/>
</dbReference>
<dbReference type="Pfam" id="PF04055">
    <property type="entry name" value="Radical_SAM"/>
    <property type="match status" value="1"/>
</dbReference>
<organism evidence="13 14">
    <name type="scientific">Candidatus Kuenenbacteria bacterium RIFCSPHIGHO2_12_FULL_42_14</name>
    <dbReference type="NCBI Taxonomy" id="1798563"/>
    <lineage>
        <taxon>Bacteria</taxon>
        <taxon>Candidatus Kueneniibacteriota</taxon>
    </lineage>
</organism>
<evidence type="ECO:0000256" key="3">
    <source>
        <dbReference type="ARBA" id="ARBA00022485"/>
    </source>
</evidence>
<dbReference type="EMBL" id="MFMY01000064">
    <property type="protein sequence ID" value="OGG98462.1"/>
    <property type="molecule type" value="Genomic_DNA"/>
</dbReference>
<dbReference type="SMART" id="SM00729">
    <property type="entry name" value="Elp3"/>
    <property type="match status" value="1"/>
</dbReference>
<dbReference type="PROSITE" id="PS01278">
    <property type="entry name" value="MTTASE_RADICAL"/>
    <property type="match status" value="1"/>
</dbReference>
<keyword evidence="5" id="KW-0949">S-adenosyl-L-methionine</keyword>
<evidence type="ECO:0000256" key="9">
    <source>
        <dbReference type="ARBA" id="ARBA00033765"/>
    </source>
</evidence>
<dbReference type="EC" id="2.8.4.3" evidence="9"/>
<evidence type="ECO:0000259" key="10">
    <source>
        <dbReference type="PROSITE" id="PS50926"/>
    </source>
</evidence>
<dbReference type="NCBIfam" id="TIGR00089">
    <property type="entry name" value="MiaB/RimO family radical SAM methylthiotransferase"/>
    <property type="match status" value="1"/>
</dbReference>